<feature type="transmembrane region" description="Helical" evidence="4">
    <location>
        <begin position="792"/>
        <end position="815"/>
    </location>
</feature>
<dbReference type="FunFam" id="3.80.10.10:FF:001164">
    <property type="entry name" value="GH01279p"/>
    <property type="match status" value="1"/>
</dbReference>
<reference evidence="5" key="1">
    <citation type="submission" date="2022-01" db="EMBL/GenBank/DDBJ databases">
        <title>Genome Sequence Resource for Two Populations of Ditylenchus destructor, the Migratory Endoparasitic Phytonematode.</title>
        <authorList>
            <person name="Zhang H."/>
            <person name="Lin R."/>
            <person name="Xie B."/>
        </authorList>
    </citation>
    <scope>NUCLEOTIDE SEQUENCE</scope>
    <source>
        <strain evidence="5">BazhouSP</strain>
    </source>
</reference>
<feature type="region of interest" description="Disordered" evidence="3">
    <location>
        <begin position="639"/>
        <end position="669"/>
    </location>
</feature>
<name>A0AAD4NEW4_9BILA</name>
<feature type="region of interest" description="Disordered" evidence="3">
    <location>
        <begin position="516"/>
        <end position="550"/>
    </location>
</feature>
<evidence type="ECO:0000256" key="2">
    <source>
        <dbReference type="ARBA" id="ARBA00022737"/>
    </source>
</evidence>
<dbReference type="EMBL" id="JAKKPZ010000002">
    <property type="protein sequence ID" value="KAI1725773.1"/>
    <property type="molecule type" value="Genomic_DNA"/>
</dbReference>
<dbReference type="PANTHER" id="PTHR24366:SF96">
    <property type="entry name" value="LEUCINE RICH REPEAT CONTAINING 53"/>
    <property type="match status" value="1"/>
</dbReference>
<feature type="compositionally biased region" description="Low complexity" evidence="3">
    <location>
        <begin position="646"/>
        <end position="658"/>
    </location>
</feature>
<comment type="caution">
    <text evidence="5">The sequence shown here is derived from an EMBL/GenBank/DDBJ whole genome shotgun (WGS) entry which is preliminary data.</text>
</comment>
<dbReference type="InterPro" id="IPR003591">
    <property type="entry name" value="Leu-rich_rpt_typical-subtyp"/>
</dbReference>
<organism evidence="5 6">
    <name type="scientific">Ditylenchus destructor</name>
    <dbReference type="NCBI Taxonomy" id="166010"/>
    <lineage>
        <taxon>Eukaryota</taxon>
        <taxon>Metazoa</taxon>
        <taxon>Ecdysozoa</taxon>
        <taxon>Nematoda</taxon>
        <taxon>Chromadorea</taxon>
        <taxon>Rhabditida</taxon>
        <taxon>Tylenchina</taxon>
        <taxon>Tylenchomorpha</taxon>
        <taxon>Sphaerularioidea</taxon>
        <taxon>Anguinidae</taxon>
        <taxon>Anguininae</taxon>
        <taxon>Ditylenchus</taxon>
    </lineage>
</organism>
<evidence type="ECO:0000256" key="4">
    <source>
        <dbReference type="SAM" id="Phobius"/>
    </source>
</evidence>
<protein>
    <submittedName>
        <fullName evidence="5">Leucine rich repeat domain-containing protein</fullName>
    </submittedName>
</protein>
<accession>A0AAD4NEW4</accession>
<evidence type="ECO:0000313" key="6">
    <source>
        <dbReference type="Proteomes" id="UP001201812"/>
    </source>
</evidence>
<keyword evidence="4" id="KW-1133">Transmembrane helix</keyword>
<keyword evidence="4" id="KW-0812">Transmembrane</keyword>
<dbReference type="AlphaFoldDB" id="A0AAD4NEW4"/>
<sequence length="912" mass="99425">MTTADTTVASAFKPTSSKHTMAPMSRNTEPLNRPFPTLLTLLLSALLSVGLIPTLAAACPAPVQALCRCVDELDGVRLNCTGVDVRQVVEVLRTQQAQLGLLQALTIRDASPVIGQLPAHFFAGLYIKRLELSHCGIRQVDAHALAGLESVLQELSLANNNLVSLPVQAISTGMTSLLKLDVSNNSIQELKAEDALPRLPKIFDINLSHNRITNVHKSFFENVKGSLQTINLGHNYITEVPASALRGFRQLMALHLHNNRLTSLGSLSFMNLPVLSLLNLASNRIQTIHRQAFLNTPALRFLYLTENQLTAVQPHQFSSFEQLEMLDLSNNRLEVLGNDSFANLASVKQLYLGENRIKQIEDYAFVNSSFVVIILESNRLEEVGKGMFQGATKLQQLSLKDNKIKSVDPNAFYNNGALVMVDLSHNELIDMAPATFLSPLNMLLVDLSYNKLLRVPYSAFNRRVVTVLLQENPLVCSEKVHMLQQGTGMFVPNSSDLICRNDGSIDSFLSGISANVSGSGSSEQGHKNHGIPSSLFKNEGKDQLPNVTQNTAENGSSFVQAPVEPADDKSQNADINNVRRLGANIRPLSTNRISTSHIDQFVDQSQFSPDANQATHSTYNPSSPIIRPISDLNHPALASSQSTFKTSESITTPSTISQEETHSTTVVDEANDPNVVYPLPVPFLTRPPKIHTAHNVGPNSNEIVITQTLPPSILIAPANPARSQNAQTSSEPNATRQWDTKATTDIVRLEQVELQENSVSAMRADHDTSRFPYDFGEESTNTSTSSKSLPTVVVVICLSTVALVMSAVFVGMCVAKRRQVRLLGSSSGSCATGPVPPHHMTQHPHSGWSHGMNHQAIYGTVQGTLPRGASHSLGTLNRRQGPHMPLPPLQDDIYGWLYPPPSAGYGPSIYTK</sequence>
<keyword evidence="2" id="KW-0677">Repeat</keyword>
<proteinExistence type="predicted"/>
<keyword evidence="4" id="KW-0472">Membrane</keyword>
<dbReference type="InterPro" id="IPR032675">
    <property type="entry name" value="LRR_dom_sf"/>
</dbReference>
<dbReference type="SMART" id="SM00365">
    <property type="entry name" value="LRR_SD22"/>
    <property type="match status" value="3"/>
</dbReference>
<dbReference type="SUPFAM" id="SSF52058">
    <property type="entry name" value="L domain-like"/>
    <property type="match status" value="1"/>
</dbReference>
<keyword evidence="1" id="KW-0433">Leucine-rich repeat</keyword>
<gene>
    <name evidence="5" type="ORF">DdX_02451</name>
</gene>
<dbReference type="SMART" id="SM00369">
    <property type="entry name" value="LRR_TYP"/>
    <property type="match status" value="11"/>
</dbReference>
<evidence type="ECO:0000256" key="1">
    <source>
        <dbReference type="ARBA" id="ARBA00022614"/>
    </source>
</evidence>
<dbReference type="Proteomes" id="UP001201812">
    <property type="component" value="Unassembled WGS sequence"/>
</dbReference>
<feature type="region of interest" description="Disordered" evidence="3">
    <location>
        <begin position="1"/>
        <end position="29"/>
    </location>
</feature>
<dbReference type="Gene3D" id="3.80.10.10">
    <property type="entry name" value="Ribonuclease Inhibitor"/>
    <property type="match status" value="3"/>
</dbReference>
<dbReference type="InterPro" id="IPR001611">
    <property type="entry name" value="Leu-rich_rpt"/>
</dbReference>
<dbReference type="PROSITE" id="PS51450">
    <property type="entry name" value="LRR"/>
    <property type="match status" value="4"/>
</dbReference>
<dbReference type="PANTHER" id="PTHR24366">
    <property type="entry name" value="IG(IMMUNOGLOBULIN) AND LRR(LEUCINE RICH REPEAT) DOMAINS"/>
    <property type="match status" value="1"/>
</dbReference>
<evidence type="ECO:0000256" key="3">
    <source>
        <dbReference type="SAM" id="MobiDB-lite"/>
    </source>
</evidence>
<dbReference type="Pfam" id="PF13855">
    <property type="entry name" value="LRR_8"/>
    <property type="match status" value="4"/>
</dbReference>
<evidence type="ECO:0000313" key="5">
    <source>
        <dbReference type="EMBL" id="KAI1725773.1"/>
    </source>
</evidence>
<keyword evidence="6" id="KW-1185">Reference proteome</keyword>